<evidence type="ECO:0000256" key="5">
    <source>
        <dbReference type="ARBA" id="ARBA00023237"/>
    </source>
</evidence>
<gene>
    <name evidence="8" type="ORF">DKW60_03685</name>
</gene>
<keyword evidence="3 7" id="KW-0472">Membrane</keyword>
<proteinExistence type="predicted"/>
<evidence type="ECO:0000256" key="6">
    <source>
        <dbReference type="ARBA" id="ARBA00023288"/>
    </source>
</evidence>
<keyword evidence="7" id="KW-1133">Transmembrane helix</keyword>
<keyword evidence="5" id="KW-0998">Cell outer membrane</keyword>
<dbReference type="Pfam" id="PF13627">
    <property type="entry name" value="LptM_cons"/>
    <property type="match status" value="1"/>
</dbReference>
<dbReference type="OrthoDB" id="8550022at2"/>
<dbReference type="NCBIfam" id="NF047847">
    <property type="entry name" value="SS_mature_LptM"/>
    <property type="match status" value="1"/>
</dbReference>
<dbReference type="PROSITE" id="PS51257">
    <property type="entry name" value="PROKAR_LIPOPROTEIN"/>
    <property type="match status" value="1"/>
</dbReference>
<keyword evidence="9" id="KW-1185">Reference proteome</keyword>
<organism evidence="8 9">
    <name type="scientific">Leucothrix pacifica</name>
    <dbReference type="NCBI Taxonomy" id="1247513"/>
    <lineage>
        <taxon>Bacteria</taxon>
        <taxon>Pseudomonadati</taxon>
        <taxon>Pseudomonadota</taxon>
        <taxon>Gammaproteobacteria</taxon>
        <taxon>Thiotrichales</taxon>
        <taxon>Thiotrichaceae</taxon>
        <taxon>Leucothrix</taxon>
    </lineage>
</organism>
<dbReference type="EMBL" id="QGKM01000005">
    <property type="protein sequence ID" value="PWR00252.1"/>
    <property type="molecule type" value="Genomic_DNA"/>
</dbReference>
<dbReference type="GO" id="GO:0009279">
    <property type="term" value="C:cell outer membrane"/>
    <property type="evidence" value="ECO:0007669"/>
    <property type="project" value="UniProtKB-SubCell"/>
</dbReference>
<comment type="caution">
    <text evidence="8">The sequence shown here is derived from an EMBL/GenBank/DDBJ whole genome shotgun (WGS) entry which is preliminary data.</text>
</comment>
<evidence type="ECO:0000256" key="4">
    <source>
        <dbReference type="ARBA" id="ARBA00023139"/>
    </source>
</evidence>
<evidence type="ECO:0000256" key="7">
    <source>
        <dbReference type="SAM" id="Phobius"/>
    </source>
</evidence>
<name>A0A317CQ78_9GAMM</name>
<evidence type="ECO:0000313" key="8">
    <source>
        <dbReference type="EMBL" id="PWR00252.1"/>
    </source>
</evidence>
<evidence type="ECO:0000256" key="2">
    <source>
        <dbReference type="ARBA" id="ARBA00022729"/>
    </source>
</evidence>
<feature type="transmembrane region" description="Helical" evidence="7">
    <location>
        <begin position="7"/>
        <end position="27"/>
    </location>
</feature>
<dbReference type="RefSeq" id="WP_109836306.1">
    <property type="nucleotide sequence ID" value="NZ_QGKM01000005.1"/>
</dbReference>
<comment type="subcellular location">
    <subcellularLocation>
        <location evidence="1">Cell outer membrane</location>
        <topology evidence="1">Lipid-anchor</topology>
    </subcellularLocation>
</comment>
<evidence type="ECO:0008006" key="10">
    <source>
        <dbReference type="Google" id="ProtNLM"/>
    </source>
</evidence>
<dbReference type="InterPro" id="IPR032831">
    <property type="entry name" value="LptM_cons"/>
</dbReference>
<keyword evidence="7" id="KW-0812">Transmembrane</keyword>
<reference evidence="8 9" key="1">
    <citation type="submission" date="2018-05" db="EMBL/GenBank/DDBJ databases">
        <title>Leucothrix arctica sp. nov., isolated from Arctic seawater.</title>
        <authorList>
            <person name="Choi A."/>
            <person name="Baek K."/>
        </authorList>
    </citation>
    <scope>NUCLEOTIDE SEQUENCE [LARGE SCALE GENOMIC DNA]</scope>
    <source>
        <strain evidence="8 9">JCM 18388</strain>
    </source>
</reference>
<keyword evidence="2" id="KW-0732">Signal</keyword>
<sequence length="50" mass="5728">MFKRICWGNWIFLFIVVGLFSVTMLSGCGHKGDLYLPDTTETTNDKKKTN</sequence>
<protein>
    <recommendedName>
        <fullName evidence="10">Lipoprotein</fullName>
    </recommendedName>
</protein>
<dbReference type="Proteomes" id="UP000245539">
    <property type="component" value="Unassembled WGS sequence"/>
</dbReference>
<evidence type="ECO:0000256" key="3">
    <source>
        <dbReference type="ARBA" id="ARBA00023136"/>
    </source>
</evidence>
<keyword evidence="6" id="KW-0449">Lipoprotein</keyword>
<evidence type="ECO:0000313" key="9">
    <source>
        <dbReference type="Proteomes" id="UP000245539"/>
    </source>
</evidence>
<keyword evidence="4" id="KW-0564">Palmitate</keyword>
<dbReference type="AlphaFoldDB" id="A0A317CQ78"/>
<evidence type="ECO:0000256" key="1">
    <source>
        <dbReference type="ARBA" id="ARBA00004459"/>
    </source>
</evidence>
<accession>A0A317CQ78</accession>